<dbReference type="Gene3D" id="3.50.80.20">
    <property type="entry name" value="D-Ala-D-Ala carboxypeptidase C, peptidase S13"/>
    <property type="match status" value="1"/>
</dbReference>
<dbReference type="STRING" id="394264.SAMN04488040_2526"/>
<keyword evidence="5" id="KW-1185">Reference proteome</keyword>
<dbReference type="SUPFAM" id="SSF56601">
    <property type="entry name" value="beta-lactamase/transpeptidase-like"/>
    <property type="match status" value="1"/>
</dbReference>
<dbReference type="Pfam" id="PF02113">
    <property type="entry name" value="Peptidase_S13"/>
    <property type="match status" value="1"/>
</dbReference>
<dbReference type="EMBL" id="FPAJ01000004">
    <property type="protein sequence ID" value="SFS96856.1"/>
    <property type="molecule type" value="Genomic_DNA"/>
</dbReference>
<dbReference type="Gene3D" id="3.40.710.10">
    <property type="entry name" value="DD-peptidase/beta-lactamase superfamily"/>
    <property type="match status" value="1"/>
</dbReference>
<dbReference type="PROSITE" id="PS51318">
    <property type="entry name" value="TAT"/>
    <property type="match status" value="1"/>
</dbReference>
<dbReference type="PANTHER" id="PTHR30023">
    <property type="entry name" value="D-ALANYL-D-ALANINE CARBOXYPEPTIDASE"/>
    <property type="match status" value="1"/>
</dbReference>
<feature type="signal peptide" evidence="3">
    <location>
        <begin position="1"/>
        <end position="25"/>
    </location>
</feature>
<evidence type="ECO:0000313" key="5">
    <source>
        <dbReference type="Proteomes" id="UP000199239"/>
    </source>
</evidence>
<dbReference type="PRINTS" id="PR00922">
    <property type="entry name" value="DADACBPTASE3"/>
</dbReference>
<keyword evidence="3" id="KW-0732">Signal</keyword>
<dbReference type="InterPro" id="IPR012338">
    <property type="entry name" value="Beta-lactam/transpept-like"/>
</dbReference>
<keyword evidence="4" id="KW-0645">Protease</keyword>
<dbReference type="RefSeq" id="WP_093916732.1">
    <property type="nucleotide sequence ID" value="NZ_FPAJ01000004.1"/>
</dbReference>
<dbReference type="Proteomes" id="UP000199239">
    <property type="component" value="Unassembled WGS sequence"/>
</dbReference>
<name>A0A1I6U5Y5_9RHOB</name>
<dbReference type="InterPro" id="IPR006311">
    <property type="entry name" value="TAT_signal"/>
</dbReference>
<evidence type="ECO:0000256" key="3">
    <source>
        <dbReference type="SAM" id="SignalP"/>
    </source>
</evidence>
<accession>A0A1I6U5Y5</accession>
<dbReference type="NCBIfam" id="TIGR00666">
    <property type="entry name" value="PBP4"/>
    <property type="match status" value="1"/>
</dbReference>
<dbReference type="GO" id="GO:0006508">
    <property type="term" value="P:proteolysis"/>
    <property type="evidence" value="ECO:0007669"/>
    <property type="project" value="InterPro"/>
</dbReference>
<dbReference type="InterPro" id="IPR000667">
    <property type="entry name" value="Peptidase_S13"/>
</dbReference>
<feature type="chain" id="PRO_5011774201" evidence="3">
    <location>
        <begin position="26"/>
        <end position="498"/>
    </location>
</feature>
<protein>
    <submittedName>
        <fullName evidence="4">D-alanyl-D-alanine carboxypeptidase / D-alanyl-D-alanine-endopeptidase (Penicillin-binding protein 4)</fullName>
    </submittedName>
</protein>
<dbReference type="GO" id="GO:0000270">
    <property type="term" value="P:peptidoglycan metabolic process"/>
    <property type="evidence" value="ECO:0007669"/>
    <property type="project" value="TreeGrafter"/>
</dbReference>
<evidence type="ECO:0000256" key="2">
    <source>
        <dbReference type="ARBA" id="ARBA00022801"/>
    </source>
</evidence>
<organism evidence="4 5">
    <name type="scientific">Sulfitobacter marinus</name>
    <dbReference type="NCBI Taxonomy" id="394264"/>
    <lineage>
        <taxon>Bacteria</taxon>
        <taxon>Pseudomonadati</taxon>
        <taxon>Pseudomonadota</taxon>
        <taxon>Alphaproteobacteria</taxon>
        <taxon>Rhodobacterales</taxon>
        <taxon>Roseobacteraceae</taxon>
        <taxon>Sulfitobacter</taxon>
    </lineage>
</organism>
<evidence type="ECO:0000313" key="4">
    <source>
        <dbReference type="EMBL" id="SFS96856.1"/>
    </source>
</evidence>
<dbReference type="GO" id="GO:0004185">
    <property type="term" value="F:serine-type carboxypeptidase activity"/>
    <property type="evidence" value="ECO:0007669"/>
    <property type="project" value="InterPro"/>
</dbReference>
<keyword evidence="4" id="KW-0121">Carboxypeptidase</keyword>
<keyword evidence="2" id="KW-0378">Hydrolase</keyword>
<comment type="similarity">
    <text evidence="1">Belongs to the peptidase S13 family.</text>
</comment>
<dbReference type="PANTHER" id="PTHR30023:SF0">
    <property type="entry name" value="PENICILLIN-SENSITIVE CARBOXYPEPTIDASE A"/>
    <property type="match status" value="1"/>
</dbReference>
<dbReference type="AlphaFoldDB" id="A0A1I6U5Y5"/>
<proteinExistence type="inferred from homology"/>
<sequence>MKQQFSRRFFLGLAAAGFLAPGAFAAPPNASLRPVLRSGDLLRHRIPTASELIKASKLKGQVAFVVADAKTGTVLEQKAPKMGLMPASVTKAITALYALDTLGADHRFETQIVATGGIKEGEVQGDLILVGGGDPTLDTDALAVMAGHLKDAGVRSVKGGFKVFEGDFPRVSRIDADQPDHVGYNPGVTGLALNFNRVYFEWKRGTRGYSVTMDGRSARYRPEVAMAVMQVQDRADPVYTYRDDSKVDTWTVAKRALGQSGARWLPVRKPGLYAGDIFATMAGANGIRLRNPQVIDALPAGAEVVVTQQSAPLQGILRDMLKYSTNLTAEMTGLASTIARGKRPRSLKESAAEMNQWAKDGLGMQNPALVDHSGLGAESRISASDMLTALVKVNTSDTLKPILKTIVLRDEKGRPVRDHPIKVDAKTGTLNFVSTLAGYMRGPSGREMAFVVFSADEARRAKLSRTQRERPDGGRAWNARAKRLQQSLIERWAAYYVS</sequence>
<evidence type="ECO:0000256" key="1">
    <source>
        <dbReference type="ARBA" id="ARBA00006096"/>
    </source>
</evidence>
<gene>
    <name evidence="4" type="ORF">SAMN04488040_2526</name>
</gene>
<dbReference type="OrthoDB" id="5372081at2"/>
<reference evidence="5" key="1">
    <citation type="submission" date="2016-10" db="EMBL/GenBank/DDBJ databases">
        <authorList>
            <person name="Varghese N."/>
            <person name="Submissions S."/>
        </authorList>
    </citation>
    <scope>NUCLEOTIDE SEQUENCE [LARGE SCALE GENOMIC DNA]</scope>
    <source>
        <strain evidence="5">DSM 23422</strain>
    </source>
</reference>